<evidence type="ECO:0000313" key="8">
    <source>
        <dbReference type="Proteomes" id="UP001147653"/>
    </source>
</evidence>
<dbReference type="Pfam" id="PF01734">
    <property type="entry name" value="Patatin"/>
    <property type="match status" value="1"/>
</dbReference>
<accession>A0A9X3NDU8</accession>
<keyword evidence="8" id="KW-1185">Reference proteome</keyword>
<evidence type="ECO:0000256" key="3">
    <source>
        <dbReference type="ARBA" id="ARBA00023098"/>
    </source>
</evidence>
<evidence type="ECO:0000256" key="5">
    <source>
        <dbReference type="SAM" id="MobiDB-lite"/>
    </source>
</evidence>
<feature type="short sequence motif" description="DGA/G" evidence="4">
    <location>
        <begin position="208"/>
        <end position="210"/>
    </location>
</feature>
<dbReference type="RefSeq" id="WP_270027466.1">
    <property type="nucleotide sequence ID" value="NZ_JAPDDP010000046.1"/>
</dbReference>
<keyword evidence="3 4" id="KW-0443">Lipid metabolism</keyword>
<evidence type="ECO:0000256" key="2">
    <source>
        <dbReference type="ARBA" id="ARBA00022963"/>
    </source>
</evidence>
<feature type="domain" description="PNPLA" evidence="6">
    <location>
        <begin position="5"/>
        <end position="221"/>
    </location>
</feature>
<keyword evidence="1 4" id="KW-0378">Hydrolase</keyword>
<sequence>MQIGLVLPGGGARGAYEAGALSILVPALEQRGERVEIVCGTSVGSINAAVVAAVASLPAREQALTFLEHWRSVRKGSVIRPVIGVGTGLGLARLAGELLELPGMRAASLLDPSPLARSLEGWIDWDALHANVAGRVIHAVCVMATSVERGVPVGFVESAAKPPRSDREIEYVHTRLEGQHVRASAAIPLLFPPVEVTAPLGAAGHYVDGATRLNAPISPALALGAERVIVVGYEPFAGARAPAATPRTTGDGSGRAAVSPHAPAFSPPRLADVAANALDGLLLDQVAHDVRRMLAVNAFFAEHPSTGTSRAARAYREAQGRPPYRRISYALVAPTRRGEIGALAEAVFRERYGGLRGLRSPDFALLSRLLGGGGAAARGELLSFIFFDEVFIERLLELGRRDARRWLEEHPGFWSSDAGAVGFEAPEVSSDAVALDEFRARRRH</sequence>
<proteinExistence type="predicted"/>
<name>A0A9X3NDU8_9ACTN</name>
<evidence type="ECO:0000313" key="7">
    <source>
        <dbReference type="EMBL" id="MDA0183082.1"/>
    </source>
</evidence>
<reference evidence="7" key="1">
    <citation type="submission" date="2022-10" db="EMBL/GenBank/DDBJ databases">
        <title>The WGS of Solirubrobacter phytolaccae KCTC 29190.</title>
        <authorList>
            <person name="Jiang Z."/>
        </authorList>
    </citation>
    <scope>NUCLEOTIDE SEQUENCE</scope>
    <source>
        <strain evidence="7">KCTC 29190</strain>
    </source>
</reference>
<protein>
    <submittedName>
        <fullName evidence="7">Patatin-like phospholipase family protein</fullName>
    </submittedName>
</protein>
<dbReference type="InterPro" id="IPR050301">
    <property type="entry name" value="NTE"/>
</dbReference>
<dbReference type="EMBL" id="JAPDDP010000046">
    <property type="protein sequence ID" value="MDA0183082.1"/>
    <property type="molecule type" value="Genomic_DNA"/>
</dbReference>
<dbReference type="GO" id="GO:0016042">
    <property type="term" value="P:lipid catabolic process"/>
    <property type="evidence" value="ECO:0007669"/>
    <property type="project" value="UniProtKB-UniRule"/>
</dbReference>
<dbReference type="PANTHER" id="PTHR14226:SF57">
    <property type="entry name" value="BLR7027 PROTEIN"/>
    <property type="match status" value="1"/>
</dbReference>
<dbReference type="InterPro" id="IPR016035">
    <property type="entry name" value="Acyl_Trfase/lysoPLipase"/>
</dbReference>
<comment type="caution">
    <text evidence="7">The sequence shown here is derived from an EMBL/GenBank/DDBJ whole genome shotgun (WGS) entry which is preliminary data.</text>
</comment>
<feature type="active site" description="Nucleophile" evidence="4">
    <location>
        <position position="42"/>
    </location>
</feature>
<dbReference type="PANTHER" id="PTHR14226">
    <property type="entry name" value="NEUROPATHY TARGET ESTERASE/SWISS CHEESE D.MELANOGASTER"/>
    <property type="match status" value="1"/>
</dbReference>
<feature type="region of interest" description="Disordered" evidence="5">
    <location>
        <begin position="241"/>
        <end position="261"/>
    </location>
</feature>
<dbReference type="Gene3D" id="3.40.1090.10">
    <property type="entry name" value="Cytosolic phospholipase A2 catalytic domain"/>
    <property type="match status" value="1"/>
</dbReference>
<dbReference type="PROSITE" id="PS51635">
    <property type="entry name" value="PNPLA"/>
    <property type="match status" value="1"/>
</dbReference>
<evidence type="ECO:0000256" key="1">
    <source>
        <dbReference type="ARBA" id="ARBA00022801"/>
    </source>
</evidence>
<dbReference type="AlphaFoldDB" id="A0A9X3NDU8"/>
<feature type="compositionally biased region" description="Low complexity" evidence="5">
    <location>
        <begin position="241"/>
        <end position="250"/>
    </location>
</feature>
<feature type="short sequence motif" description="GXGXXG" evidence="4">
    <location>
        <begin position="9"/>
        <end position="14"/>
    </location>
</feature>
<keyword evidence="2 4" id="KW-0442">Lipid degradation</keyword>
<evidence type="ECO:0000259" key="6">
    <source>
        <dbReference type="PROSITE" id="PS51635"/>
    </source>
</evidence>
<feature type="active site" description="Proton acceptor" evidence="4">
    <location>
        <position position="208"/>
    </location>
</feature>
<organism evidence="7 8">
    <name type="scientific">Solirubrobacter phytolaccae</name>
    <dbReference type="NCBI Taxonomy" id="1404360"/>
    <lineage>
        <taxon>Bacteria</taxon>
        <taxon>Bacillati</taxon>
        <taxon>Actinomycetota</taxon>
        <taxon>Thermoleophilia</taxon>
        <taxon>Solirubrobacterales</taxon>
        <taxon>Solirubrobacteraceae</taxon>
        <taxon>Solirubrobacter</taxon>
    </lineage>
</organism>
<dbReference type="Proteomes" id="UP001147653">
    <property type="component" value="Unassembled WGS sequence"/>
</dbReference>
<evidence type="ECO:0000256" key="4">
    <source>
        <dbReference type="PROSITE-ProRule" id="PRU01161"/>
    </source>
</evidence>
<dbReference type="SUPFAM" id="SSF52151">
    <property type="entry name" value="FabD/lysophospholipase-like"/>
    <property type="match status" value="1"/>
</dbReference>
<gene>
    <name evidence="7" type="ORF">OJ997_22425</name>
</gene>
<dbReference type="GO" id="GO:0016787">
    <property type="term" value="F:hydrolase activity"/>
    <property type="evidence" value="ECO:0007669"/>
    <property type="project" value="UniProtKB-UniRule"/>
</dbReference>
<dbReference type="InterPro" id="IPR002641">
    <property type="entry name" value="PNPLA_dom"/>
</dbReference>
<feature type="short sequence motif" description="GXSXG" evidence="4">
    <location>
        <begin position="40"/>
        <end position="44"/>
    </location>
</feature>